<evidence type="ECO:0000256" key="1">
    <source>
        <dbReference type="ARBA" id="ARBA00008175"/>
    </source>
</evidence>
<dbReference type="InterPro" id="IPR032374">
    <property type="entry name" value="SGTA_dimer"/>
</dbReference>
<dbReference type="Pfam" id="PF16546">
    <property type="entry name" value="SGTA_dimer"/>
    <property type="match status" value="1"/>
</dbReference>
<keyword evidence="2" id="KW-0677">Repeat</keyword>
<dbReference type="PANTHER" id="PTHR45831">
    <property type="entry name" value="LD24721P"/>
    <property type="match status" value="1"/>
</dbReference>
<dbReference type="SMART" id="SM00028">
    <property type="entry name" value="TPR"/>
    <property type="match status" value="3"/>
</dbReference>
<dbReference type="SUPFAM" id="SSF48452">
    <property type="entry name" value="TPR-like"/>
    <property type="match status" value="1"/>
</dbReference>
<evidence type="ECO:0000256" key="2">
    <source>
        <dbReference type="ARBA" id="ARBA00022737"/>
    </source>
</evidence>
<dbReference type="PROSITE" id="PS50293">
    <property type="entry name" value="TPR_REGION"/>
    <property type="match status" value="1"/>
</dbReference>
<comment type="similarity">
    <text evidence="1">Belongs to the SGT family.</text>
</comment>
<feature type="repeat" description="TPR" evidence="4">
    <location>
        <begin position="94"/>
        <end position="127"/>
    </location>
</feature>
<dbReference type="Proteomes" id="UP001519460">
    <property type="component" value="Unassembled WGS sequence"/>
</dbReference>
<dbReference type="FunFam" id="1.25.40.10:FF:000732">
    <property type="entry name" value="Small Glutamine-rich Tetratrico repeat protein"/>
    <property type="match status" value="1"/>
</dbReference>
<evidence type="ECO:0000313" key="8">
    <source>
        <dbReference type="Proteomes" id="UP001519460"/>
    </source>
</evidence>
<sequence>MADVKRLVFSILTFLEDQKKTGGLDDEQVESLEVAIQCLETVYSLSATDQSQAAQYRVPRNLLDIFNSQMNEQSDSDLSSLSLHEPSSEEREEAERLKNKGNDFMKSEKFSDALESYTQAIKLDGRNAVYYCNRAAAYSKLNKHQQAIEDCNRALSIDPSYSKAYGRMGIAFTALNDHESARECYRKALELDPDNQSYQNNLEIAEQKLREAAAGAGFAAGPAGGMGGLDVGSLLSNPHLMNMATSLMSNPQMQQMLSSIMSNQQAGEGGLTSLLQAGQQLATQIQQENPELVEQLRSQIGRGGPGGNPAGEDFVPLHVIQIGMKSLFDCVPCPLDDVM</sequence>
<feature type="region of interest" description="Disordered" evidence="5">
    <location>
        <begin position="73"/>
        <end position="101"/>
    </location>
</feature>
<feature type="repeat" description="TPR" evidence="4">
    <location>
        <begin position="128"/>
        <end position="161"/>
    </location>
</feature>
<feature type="domain" description="SGTA homodimerisation" evidence="6">
    <location>
        <begin position="5"/>
        <end position="67"/>
    </location>
</feature>
<keyword evidence="8" id="KW-1185">Reference proteome</keyword>
<dbReference type="EMBL" id="JACVVK020000002">
    <property type="protein sequence ID" value="KAK7508252.1"/>
    <property type="molecule type" value="Genomic_DNA"/>
</dbReference>
<feature type="compositionally biased region" description="Basic and acidic residues" evidence="5">
    <location>
        <begin position="86"/>
        <end position="101"/>
    </location>
</feature>
<accession>A0ABD0M9K2</accession>
<dbReference type="AlphaFoldDB" id="A0ABD0M9K2"/>
<dbReference type="Gene3D" id="1.25.40.10">
    <property type="entry name" value="Tetratricopeptide repeat domain"/>
    <property type="match status" value="1"/>
</dbReference>
<keyword evidence="3 4" id="KW-0802">TPR repeat</keyword>
<feature type="repeat" description="TPR" evidence="4">
    <location>
        <begin position="162"/>
        <end position="195"/>
    </location>
</feature>
<dbReference type="InterPro" id="IPR011990">
    <property type="entry name" value="TPR-like_helical_dom_sf"/>
</dbReference>
<dbReference type="PANTHER" id="PTHR45831:SF2">
    <property type="entry name" value="LD24721P"/>
    <property type="match status" value="1"/>
</dbReference>
<evidence type="ECO:0000259" key="6">
    <source>
        <dbReference type="Pfam" id="PF16546"/>
    </source>
</evidence>
<protein>
    <recommendedName>
        <fullName evidence="6">SGTA homodimerisation domain-containing protein</fullName>
    </recommendedName>
</protein>
<evidence type="ECO:0000313" key="7">
    <source>
        <dbReference type="EMBL" id="KAK7508252.1"/>
    </source>
</evidence>
<organism evidence="7 8">
    <name type="scientific">Batillaria attramentaria</name>
    <dbReference type="NCBI Taxonomy" id="370345"/>
    <lineage>
        <taxon>Eukaryota</taxon>
        <taxon>Metazoa</taxon>
        <taxon>Spiralia</taxon>
        <taxon>Lophotrochozoa</taxon>
        <taxon>Mollusca</taxon>
        <taxon>Gastropoda</taxon>
        <taxon>Caenogastropoda</taxon>
        <taxon>Sorbeoconcha</taxon>
        <taxon>Cerithioidea</taxon>
        <taxon>Batillariidae</taxon>
        <taxon>Batillaria</taxon>
    </lineage>
</organism>
<dbReference type="PROSITE" id="PS50005">
    <property type="entry name" value="TPR"/>
    <property type="match status" value="3"/>
</dbReference>
<name>A0ABD0M9K2_9CAEN</name>
<proteinExistence type="inferred from homology"/>
<evidence type="ECO:0000256" key="5">
    <source>
        <dbReference type="SAM" id="MobiDB-lite"/>
    </source>
</evidence>
<feature type="compositionally biased region" description="Low complexity" evidence="5">
    <location>
        <begin position="73"/>
        <end position="85"/>
    </location>
</feature>
<evidence type="ECO:0000256" key="4">
    <source>
        <dbReference type="PROSITE-ProRule" id="PRU00339"/>
    </source>
</evidence>
<gene>
    <name evidence="7" type="ORF">BaRGS_00000491</name>
</gene>
<dbReference type="InterPro" id="IPR047150">
    <property type="entry name" value="SGT"/>
</dbReference>
<comment type="caution">
    <text evidence="7">The sequence shown here is derived from an EMBL/GenBank/DDBJ whole genome shotgun (WGS) entry which is preliminary data.</text>
</comment>
<dbReference type="Pfam" id="PF00515">
    <property type="entry name" value="TPR_1"/>
    <property type="match status" value="2"/>
</dbReference>
<evidence type="ECO:0000256" key="3">
    <source>
        <dbReference type="ARBA" id="ARBA00022803"/>
    </source>
</evidence>
<dbReference type="InterPro" id="IPR019734">
    <property type="entry name" value="TPR_rpt"/>
</dbReference>
<dbReference type="Gene3D" id="1.20.5.420">
    <property type="entry name" value="Immunoglobulin FC, subunit C"/>
    <property type="match status" value="1"/>
</dbReference>
<reference evidence="7 8" key="1">
    <citation type="journal article" date="2023" name="Sci. Data">
        <title>Genome assembly of the Korean intertidal mud-creeper Batillaria attramentaria.</title>
        <authorList>
            <person name="Patra A.K."/>
            <person name="Ho P.T."/>
            <person name="Jun S."/>
            <person name="Lee S.J."/>
            <person name="Kim Y."/>
            <person name="Won Y.J."/>
        </authorList>
    </citation>
    <scope>NUCLEOTIDE SEQUENCE [LARGE SCALE GENOMIC DNA]</scope>
    <source>
        <strain evidence="7">Wonlab-2016</strain>
    </source>
</reference>